<evidence type="ECO:0000256" key="1">
    <source>
        <dbReference type="SAM" id="MobiDB-lite"/>
    </source>
</evidence>
<protein>
    <submittedName>
        <fullName evidence="2">Uncharacterized protein</fullName>
    </submittedName>
</protein>
<proteinExistence type="predicted"/>
<feature type="compositionally biased region" description="Polar residues" evidence="1">
    <location>
        <begin position="504"/>
        <end position="518"/>
    </location>
</feature>
<dbReference type="PATRIC" id="fig|1359157.3.peg.725"/>
<name>A0A0F3Q0U1_ANAPH</name>
<feature type="compositionally biased region" description="Low complexity" evidence="1">
    <location>
        <begin position="519"/>
        <end position="533"/>
    </location>
</feature>
<comment type="caution">
    <text evidence="2">The sequence shown here is derived from an EMBL/GenBank/DDBJ whole genome shotgun (WGS) entry which is preliminary data.</text>
</comment>
<dbReference type="EMBL" id="LAOD01000021">
    <property type="protein sequence ID" value="KJV85771.1"/>
    <property type="molecule type" value="Genomic_DNA"/>
</dbReference>
<dbReference type="Proteomes" id="UP000033722">
    <property type="component" value="Unassembled WGS sequence"/>
</dbReference>
<sequence>MLTPRNLSPSMRWLLDNYGPPSGQAFIQQVVQSLRGEGHTRRSDDILRHTVESAHETLCHITEGMNASCPYSTSSLNCQQHLSAVLSQIYNCGTEDLHAVECALLSNLYEALWHGTTAVCKCLESGSRTDAALISNAVSTIANSIVLLQHVSLRSIHGSLAAPSDPWRDARSRCLTAASAYASVINTATENTLDQQTRSVVVNCANVLVNMTGLVNVITPTEQRNQLVRQTINLLHATSPYIRDAISRAAALPHAHPLIPHGNMLYAAQDLALKEIFDFGNDRCVHNTDPSVVKDLVTGRILNAFCSLIAVTESTDVRNEGRVLPANTAPCYTKFNQLLNEIQDHSHTSNPQARADACMKVMRILDELIPLTRDLDALVLTMHGRKFMSQMLFVVNQVEITSEPLLRELNHLISEHGLQETTSDHSEEPKTPIHTQQAAAEHLAPYEDEEAAPSTSHEAVAALAARAQSIGATTQATARASYSRHPETSDHSSEEELSAIFAQQVGTPQHHGITSSLPSAEARGESASSSPSGHMEESSAEGAIDMSVKRRRLH</sequence>
<organism evidence="2 3">
    <name type="scientific">Anaplasma phagocytophilum str. CRT53-1</name>
    <dbReference type="NCBI Taxonomy" id="1359157"/>
    <lineage>
        <taxon>Bacteria</taxon>
        <taxon>Pseudomonadati</taxon>
        <taxon>Pseudomonadota</taxon>
        <taxon>Alphaproteobacteria</taxon>
        <taxon>Rickettsiales</taxon>
        <taxon>Anaplasmataceae</taxon>
        <taxon>Anaplasma</taxon>
        <taxon>phagocytophilum group</taxon>
    </lineage>
</organism>
<accession>A0A0F3Q0U1</accession>
<dbReference type="AlphaFoldDB" id="A0A0F3Q0U1"/>
<evidence type="ECO:0000313" key="2">
    <source>
        <dbReference type="EMBL" id="KJV85771.1"/>
    </source>
</evidence>
<gene>
    <name evidence="2" type="ORF">APHCRT_0946</name>
</gene>
<feature type="region of interest" description="Disordered" evidence="1">
    <location>
        <begin position="475"/>
        <end position="554"/>
    </location>
</feature>
<feature type="compositionally biased region" description="Basic and acidic residues" evidence="1">
    <location>
        <begin position="484"/>
        <end position="494"/>
    </location>
</feature>
<reference evidence="2 3" key="1">
    <citation type="submission" date="2015-01" db="EMBL/GenBank/DDBJ databases">
        <title>Genome Sequencing of Rickettsiales.</title>
        <authorList>
            <person name="Daugherty S.C."/>
            <person name="Su Q."/>
            <person name="Abolude K."/>
            <person name="Beier-Sexton M."/>
            <person name="Carlyon J.A."/>
            <person name="Carter R."/>
            <person name="Day N.P."/>
            <person name="Dumler S.J."/>
            <person name="Dyachenko V."/>
            <person name="Godinez A."/>
            <person name="Kurtti T.J."/>
            <person name="Lichay M."/>
            <person name="Mullins K.E."/>
            <person name="Ott S."/>
            <person name="Pappas-Brown V."/>
            <person name="Paris D.H."/>
            <person name="Patel P."/>
            <person name="Richards A.L."/>
            <person name="Sadzewicz L."/>
            <person name="Sears K."/>
            <person name="Seidman D."/>
            <person name="Sengamalay N."/>
            <person name="Stenos J."/>
            <person name="Tallon L.J."/>
            <person name="Vincent G."/>
            <person name="Fraser C.M."/>
            <person name="Munderloh U."/>
            <person name="Dunning-Hotopp J.C."/>
        </authorList>
    </citation>
    <scope>NUCLEOTIDE SEQUENCE [LARGE SCALE GENOMIC DNA]</scope>
    <source>
        <strain evidence="2 3">CRT53-1</strain>
    </source>
</reference>
<evidence type="ECO:0000313" key="3">
    <source>
        <dbReference type="Proteomes" id="UP000033722"/>
    </source>
</evidence>